<dbReference type="Proteomes" id="UP000280099">
    <property type="component" value="Unassembled WGS sequence"/>
</dbReference>
<evidence type="ECO:0000313" key="3">
    <source>
        <dbReference type="Proteomes" id="UP000280099"/>
    </source>
</evidence>
<dbReference type="Pfam" id="PF04186">
    <property type="entry name" value="FxsA"/>
    <property type="match status" value="1"/>
</dbReference>
<protein>
    <submittedName>
        <fullName evidence="2">UPF0716 protein FxsA</fullName>
    </submittedName>
</protein>
<dbReference type="RefSeq" id="WP_121122511.1">
    <property type="nucleotide sequence ID" value="NZ_CP016604.1"/>
</dbReference>
<accession>A0A420XGV9</accession>
<dbReference type="GO" id="GO:0016020">
    <property type="term" value="C:membrane"/>
    <property type="evidence" value="ECO:0007669"/>
    <property type="project" value="InterPro"/>
</dbReference>
<keyword evidence="3" id="KW-1185">Reference proteome</keyword>
<dbReference type="PANTHER" id="PTHR35335:SF1">
    <property type="entry name" value="UPF0716 PROTEIN FXSA"/>
    <property type="match status" value="1"/>
</dbReference>
<keyword evidence="1" id="KW-0472">Membrane</keyword>
<keyword evidence="1" id="KW-0812">Transmembrane</keyword>
<feature type="transmembrane region" description="Helical" evidence="1">
    <location>
        <begin position="29"/>
        <end position="48"/>
    </location>
</feature>
<dbReference type="NCBIfam" id="NF008528">
    <property type="entry name" value="PRK11463.1-2"/>
    <property type="match status" value="1"/>
</dbReference>
<organism evidence="2 3">
    <name type="scientific">Otariodibacter oris</name>
    <dbReference type="NCBI Taxonomy" id="1032623"/>
    <lineage>
        <taxon>Bacteria</taxon>
        <taxon>Pseudomonadati</taxon>
        <taxon>Pseudomonadota</taxon>
        <taxon>Gammaproteobacteria</taxon>
        <taxon>Pasteurellales</taxon>
        <taxon>Pasteurellaceae</taxon>
        <taxon>Otariodibacter</taxon>
    </lineage>
</organism>
<gene>
    <name evidence="2" type="ORF">DES31_0925</name>
</gene>
<reference evidence="2 3" key="1">
    <citation type="submission" date="2018-10" db="EMBL/GenBank/DDBJ databases">
        <title>Genomic Encyclopedia of Type Strains, Phase IV (KMG-IV): sequencing the most valuable type-strain genomes for metagenomic binning, comparative biology and taxonomic classification.</title>
        <authorList>
            <person name="Goeker M."/>
        </authorList>
    </citation>
    <scope>NUCLEOTIDE SEQUENCE [LARGE SCALE GENOMIC DNA]</scope>
    <source>
        <strain evidence="2 3">DSM 23800</strain>
    </source>
</reference>
<proteinExistence type="predicted"/>
<dbReference type="PANTHER" id="PTHR35335">
    <property type="entry name" value="UPF0716 PROTEIN FXSA"/>
    <property type="match status" value="1"/>
</dbReference>
<sequence length="157" mass="17756">MPLFIFLFGLFLYVYVEISLIVAVGSSIGVLPLILLMIAISATGLWLIRMRGLVTILNIRKEISQGKIPTQAVISSVFFAIAGVLLLIPGFLSDILAVLLLLPFTRVLFQGFILKLLSNKLKFSYFARRSSQGYYQQNETTFDAEFERKTDEDKWIK</sequence>
<dbReference type="AlphaFoldDB" id="A0A420XGV9"/>
<evidence type="ECO:0000256" key="1">
    <source>
        <dbReference type="SAM" id="Phobius"/>
    </source>
</evidence>
<name>A0A420XGV9_9PAST</name>
<dbReference type="EMBL" id="RBJC01000005">
    <property type="protein sequence ID" value="RKR72760.1"/>
    <property type="molecule type" value="Genomic_DNA"/>
</dbReference>
<dbReference type="OrthoDB" id="9792788at2"/>
<keyword evidence="1" id="KW-1133">Transmembrane helix</keyword>
<comment type="caution">
    <text evidence="2">The sequence shown here is derived from an EMBL/GenBank/DDBJ whole genome shotgun (WGS) entry which is preliminary data.</text>
</comment>
<dbReference type="InterPro" id="IPR007313">
    <property type="entry name" value="FxsA"/>
</dbReference>
<evidence type="ECO:0000313" key="2">
    <source>
        <dbReference type="EMBL" id="RKR72760.1"/>
    </source>
</evidence>
<feature type="transmembrane region" description="Helical" evidence="1">
    <location>
        <begin position="68"/>
        <end position="89"/>
    </location>
</feature>
<feature type="transmembrane region" description="Helical" evidence="1">
    <location>
        <begin position="95"/>
        <end position="117"/>
    </location>
</feature>